<evidence type="ECO:0000256" key="1">
    <source>
        <dbReference type="ARBA" id="ARBA00008455"/>
    </source>
</evidence>
<gene>
    <name evidence="5" type="ORF">DERP_007485</name>
</gene>
<dbReference type="SMART" id="SM00848">
    <property type="entry name" value="Inhibitor_I29"/>
    <property type="match status" value="1"/>
</dbReference>
<keyword evidence="2" id="KW-0732">Signal</keyword>
<protein>
    <recommendedName>
        <fullName evidence="7">Cathepsin O-like</fullName>
    </recommendedName>
</protein>
<proteinExistence type="inferred from homology"/>
<dbReference type="InterPro" id="IPR038765">
    <property type="entry name" value="Papain-like_cys_pep_sf"/>
</dbReference>
<organism evidence="5 6">
    <name type="scientific">Dermatophagoides pteronyssinus</name>
    <name type="common">European house dust mite</name>
    <dbReference type="NCBI Taxonomy" id="6956"/>
    <lineage>
        <taxon>Eukaryota</taxon>
        <taxon>Metazoa</taxon>
        <taxon>Ecdysozoa</taxon>
        <taxon>Arthropoda</taxon>
        <taxon>Chelicerata</taxon>
        <taxon>Arachnida</taxon>
        <taxon>Acari</taxon>
        <taxon>Acariformes</taxon>
        <taxon>Sarcoptiformes</taxon>
        <taxon>Astigmata</taxon>
        <taxon>Psoroptidia</taxon>
        <taxon>Analgoidea</taxon>
        <taxon>Pyroglyphidae</taxon>
        <taxon>Dermatophagoidinae</taxon>
        <taxon>Dermatophagoides</taxon>
    </lineage>
</organism>
<feature type="domain" description="Cathepsin propeptide inhibitor" evidence="4">
    <location>
        <begin position="24"/>
        <end position="84"/>
    </location>
</feature>
<reference evidence="5 6" key="2">
    <citation type="journal article" date="2022" name="Mol. Biol. Evol.">
        <title>Comparative Genomics Reveals Insights into the Divergent Evolution of Astigmatic Mites and Household Pest Adaptations.</title>
        <authorList>
            <person name="Xiong Q."/>
            <person name="Wan A.T."/>
            <person name="Liu X."/>
            <person name="Fung C.S."/>
            <person name="Xiao X."/>
            <person name="Malainual N."/>
            <person name="Hou J."/>
            <person name="Wang L."/>
            <person name="Wang M."/>
            <person name="Yang K.Y."/>
            <person name="Cui Y."/>
            <person name="Leung E.L."/>
            <person name="Nong W."/>
            <person name="Shin S.K."/>
            <person name="Au S.W."/>
            <person name="Jeong K.Y."/>
            <person name="Chew F.T."/>
            <person name="Hui J.H."/>
            <person name="Leung T.F."/>
            <person name="Tungtrongchitr A."/>
            <person name="Zhong N."/>
            <person name="Liu Z."/>
            <person name="Tsui S.K."/>
        </authorList>
    </citation>
    <scope>NUCLEOTIDE SEQUENCE [LARGE SCALE GENOMIC DNA]</scope>
    <source>
        <strain evidence="5">Derp</strain>
    </source>
</reference>
<feature type="chain" id="PRO_5046654192" description="Cathepsin O-like" evidence="2">
    <location>
        <begin position="20"/>
        <end position="345"/>
    </location>
</feature>
<dbReference type="Pfam" id="PF00112">
    <property type="entry name" value="Peptidase_C1"/>
    <property type="match status" value="1"/>
</dbReference>
<dbReference type="Proteomes" id="UP000887458">
    <property type="component" value="Unassembled WGS sequence"/>
</dbReference>
<sequence>MLFLRFLLNLLIVKQSTDLIQIQFEQFIDHFEKSYKNNPDEYIYRIKIFEKSLKKINFLNQFRQHKNSALFGLTKYSDLTEQEFKQIVLKNNVSKSSKKKNKKTRRNTVESFSVTSPIDDDNIPQKFDWRDKNVVSQIRDQGECGACWAYSIATTVESMLAIKTNKTLREFSTQQLVDCSENHGCNGGDICSTLEWMSNKNISLETLQDYPSKSIAGNCQSDSPAKHSGVRIQTKHLCENLVGNERQVIRMIANHGPVIATVDASTWQNYLGGIIQYHCFNNRNHAVQITGYDLSGPIPYYRVRNTWNLDFGINGYVHIAIGDNLCGIAEEISSIDLVDIPKSFL</sequence>
<name>A0ABQ8J4H3_DERPT</name>
<reference evidence="5 6" key="1">
    <citation type="journal article" date="2018" name="J. Allergy Clin. Immunol.">
        <title>High-quality assembly of Dermatophagoides pteronyssinus genome and transcriptome reveals a wide range of novel allergens.</title>
        <authorList>
            <person name="Liu X.Y."/>
            <person name="Yang K.Y."/>
            <person name="Wang M.Q."/>
            <person name="Kwok J.S."/>
            <person name="Zeng X."/>
            <person name="Yang Z."/>
            <person name="Xiao X.J."/>
            <person name="Lau C.P."/>
            <person name="Li Y."/>
            <person name="Huang Z.M."/>
            <person name="Ba J.G."/>
            <person name="Yim A.K."/>
            <person name="Ouyang C.Y."/>
            <person name="Ngai S.M."/>
            <person name="Chan T.F."/>
            <person name="Leung E.L."/>
            <person name="Liu L."/>
            <person name="Liu Z.G."/>
            <person name="Tsui S.K."/>
        </authorList>
    </citation>
    <scope>NUCLEOTIDE SEQUENCE [LARGE SCALE GENOMIC DNA]</scope>
    <source>
        <strain evidence="5">Derp</strain>
    </source>
</reference>
<dbReference type="SUPFAM" id="SSF54001">
    <property type="entry name" value="Cysteine proteinases"/>
    <property type="match status" value="1"/>
</dbReference>
<dbReference type="Pfam" id="PF08246">
    <property type="entry name" value="Inhibitor_I29"/>
    <property type="match status" value="1"/>
</dbReference>
<evidence type="ECO:0000259" key="3">
    <source>
        <dbReference type="SMART" id="SM00645"/>
    </source>
</evidence>
<accession>A0ABQ8J4H3</accession>
<feature type="domain" description="Peptidase C1A papain C-terminal" evidence="3">
    <location>
        <begin position="123"/>
        <end position="336"/>
    </location>
</feature>
<dbReference type="PANTHER" id="PTHR12411">
    <property type="entry name" value="CYSTEINE PROTEASE FAMILY C1-RELATED"/>
    <property type="match status" value="1"/>
</dbReference>
<dbReference type="InterPro" id="IPR013128">
    <property type="entry name" value="Peptidase_C1A"/>
</dbReference>
<dbReference type="InterPro" id="IPR000668">
    <property type="entry name" value="Peptidase_C1A_C"/>
</dbReference>
<evidence type="ECO:0000259" key="4">
    <source>
        <dbReference type="SMART" id="SM00848"/>
    </source>
</evidence>
<keyword evidence="6" id="KW-1185">Reference proteome</keyword>
<comment type="caution">
    <text evidence="5">The sequence shown here is derived from an EMBL/GenBank/DDBJ whole genome shotgun (WGS) entry which is preliminary data.</text>
</comment>
<evidence type="ECO:0000313" key="6">
    <source>
        <dbReference type="Proteomes" id="UP000887458"/>
    </source>
</evidence>
<dbReference type="Gene3D" id="3.90.70.10">
    <property type="entry name" value="Cysteine proteinases"/>
    <property type="match status" value="1"/>
</dbReference>
<evidence type="ECO:0008006" key="7">
    <source>
        <dbReference type="Google" id="ProtNLM"/>
    </source>
</evidence>
<evidence type="ECO:0000256" key="2">
    <source>
        <dbReference type="SAM" id="SignalP"/>
    </source>
</evidence>
<dbReference type="SMART" id="SM00645">
    <property type="entry name" value="Pept_C1"/>
    <property type="match status" value="1"/>
</dbReference>
<dbReference type="CDD" id="cd02248">
    <property type="entry name" value="Peptidase_C1A"/>
    <property type="match status" value="1"/>
</dbReference>
<dbReference type="EMBL" id="NJHN03000077">
    <property type="protein sequence ID" value="KAH9417487.1"/>
    <property type="molecule type" value="Genomic_DNA"/>
</dbReference>
<comment type="similarity">
    <text evidence="1">Belongs to the peptidase C1 family.</text>
</comment>
<dbReference type="InterPro" id="IPR039417">
    <property type="entry name" value="Peptidase_C1A_papain-like"/>
</dbReference>
<feature type="signal peptide" evidence="2">
    <location>
        <begin position="1"/>
        <end position="19"/>
    </location>
</feature>
<evidence type="ECO:0000313" key="5">
    <source>
        <dbReference type="EMBL" id="KAH9417487.1"/>
    </source>
</evidence>
<dbReference type="InterPro" id="IPR013201">
    <property type="entry name" value="Prot_inhib_I29"/>
</dbReference>